<dbReference type="GO" id="GO:0043842">
    <property type="term" value="F:Kdo transferase activity"/>
    <property type="evidence" value="ECO:0007669"/>
    <property type="project" value="UniProtKB-EC"/>
</dbReference>
<dbReference type="PANTHER" id="PTHR42755:SF1">
    <property type="entry name" value="3-DEOXY-D-MANNO-OCTULOSONIC ACID TRANSFERASE, MITOCHONDRIAL-RELATED"/>
    <property type="match status" value="1"/>
</dbReference>
<dbReference type="GO" id="GO:0009244">
    <property type="term" value="P:lipopolysaccharide core region biosynthetic process"/>
    <property type="evidence" value="ECO:0007669"/>
    <property type="project" value="UniProtKB-UniRule"/>
</dbReference>
<comment type="catalytic activity">
    <reaction evidence="6 8">
        <text>lipid IVA (E. coli) + CMP-3-deoxy-beta-D-manno-octulosonate = alpha-Kdo-(2-&gt;6)-lipid IVA (E. coli) + CMP + H(+)</text>
        <dbReference type="Rhea" id="RHEA:28066"/>
        <dbReference type="ChEBI" id="CHEBI:15378"/>
        <dbReference type="ChEBI" id="CHEBI:58603"/>
        <dbReference type="ChEBI" id="CHEBI:60364"/>
        <dbReference type="ChEBI" id="CHEBI:60377"/>
        <dbReference type="ChEBI" id="CHEBI:85987"/>
        <dbReference type="EC" id="2.4.99.12"/>
    </reaction>
</comment>
<evidence type="ECO:0000256" key="3">
    <source>
        <dbReference type="ARBA" id="ARBA00019077"/>
    </source>
</evidence>
<dbReference type="Gene3D" id="3.40.50.2000">
    <property type="entry name" value="Glycogen Phosphorylase B"/>
    <property type="match status" value="1"/>
</dbReference>
<dbReference type="Gene3D" id="3.40.50.11720">
    <property type="entry name" value="3-Deoxy-D-manno-octulosonic-acid transferase, N-terminal domain"/>
    <property type="match status" value="1"/>
</dbReference>
<dbReference type="GO" id="GO:0009245">
    <property type="term" value="P:lipid A biosynthetic process"/>
    <property type="evidence" value="ECO:0007669"/>
    <property type="project" value="TreeGrafter"/>
</dbReference>
<dbReference type="OrthoDB" id="9789797at2"/>
<evidence type="ECO:0000256" key="7">
    <source>
        <dbReference type="PIRSR" id="PIRSR639901-1"/>
    </source>
</evidence>
<dbReference type="GO" id="GO:0005886">
    <property type="term" value="C:plasma membrane"/>
    <property type="evidence" value="ECO:0007669"/>
    <property type="project" value="UniProtKB-SubCell"/>
</dbReference>
<dbReference type="Pfam" id="PF04413">
    <property type="entry name" value="Glycos_transf_N"/>
    <property type="match status" value="1"/>
</dbReference>
<evidence type="ECO:0000256" key="8">
    <source>
        <dbReference type="RuleBase" id="RU365103"/>
    </source>
</evidence>
<dbReference type="InterPro" id="IPR039901">
    <property type="entry name" value="Kdotransferase"/>
</dbReference>
<protein>
    <recommendedName>
        <fullName evidence="3 8">3-deoxy-D-manno-octulosonic acid transferase</fullName>
        <shortName evidence="8">Kdo transferase</shortName>
        <ecNumber evidence="2 8">2.4.99.12</ecNumber>
    </recommendedName>
    <alternativeName>
        <fullName evidence="5 8">Lipid IV(A) 3-deoxy-D-manno-octulosonic acid transferase</fullName>
    </alternativeName>
</protein>
<dbReference type="EMBL" id="POWF01000002">
    <property type="protein sequence ID" value="PNQ73952.1"/>
    <property type="molecule type" value="Genomic_DNA"/>
</dbReference>
<dbReference type="EC" id="2.4.99.12" evidence="2 8"/>
<dbReference type="InterPro" id="IPR007507">
    <property type="entry name" value="Glycos_transf_N"/>
</dbReference>
<evidence type="ECO:0000313" key="11">
    <source>
        <dbReference type="Proteomes" id="UP000236641"/>
    </source>
</evidence>
<sequence length="419" mass="47855">MYFSNKVQTLGILYNIGILLAQLGLQVIALFNHKIKLGVNGRSETFRILKKSIQETDKCLWFHCASLGEFEQGLPVFQEVRKQYPDHKIVLTFFSPSGYEVRKNTTVADVVCYLPIDTSFNANRFLKLVNPDLTIFVKYDIWPNYLKELKKRGLKAVLISALFRENQSYFKFYGGFMRNKLFTFEHIFTQDLNSKELLEQIGYHNTTVSGDTRFDRVHSQLSQDNELDFIKTFKNDSLCLVAGSTWPEDENVLIDYINNAPENLKFIIAPHNIKSGQIQKLKQHLSKKTVLYSEKKGQNLSEYSVLIIDTIGLLSKIYSYADIAYVGGAIGSTGLHNTLEPAVFGIPIIIGTHYNKFPEAKNMIEIGGMFPVKDADSFKLIMNKLANNEAFRENSGRKNFNFIEKNTGAVIQIMNHIRI</sequence>
<feature type="active site" description="Proton acceptor" evidence="7">
    <location>
        <position position="69"/>
    </location>
</feature>
<evidence type="ECO:0000256" key="1">
    <source>
        <dbReference type="ARBA" id="ARBA00004713"/>
    </source>
</evidence>
<evidence type="ECO:0000256" key="2">
    <source>
        <dbReference type="ARBA" id="ARBA00012621"/>
    </source>
</evidence>
<keyword evidence="8" id="KW-1133">Transmembrane helix</keyword>
<evidence type="ECO:0000256" key="6">
    <source>
        <dbReference type="ARBA" id="ARBA00049183"/>
    </source>
</evidence>
<comment type="function">
    <text evidence="8">Involved in lipopolysaccharide (LPS) biosynthesis. Catalyzes the transfer of 3-deoxy-D-manno-octulosonate (Kdo) residue(s) from CMP-Kdo to lipid IV(A), the tetraacyldisaccharide-1,4'-bisphosphate precursor of lipid A.</text>
</comment>
<dbReference type="UniPathway" id="UPA00958"/>
<keyword evidence="8" id="KW-1003">Cell membrane</keyword>
<evidence type="ECO:0000259" key="9">
    <source>
        <dbReference type="Pfam" id="PF04413"/>
    </source>
</evidence>
<evidence type="ECO:0000313" key="10">
    <source>
        <dbReference type="EMBL" id="PNQ73952.1"/>
    </source>
</evidence>
<feature type="transmembrane region" description="Helical" evidence="8">
    <location>
        <begin position="12"/>
        <end position="32"/>
    </location>
</feature>
<proteinExistence type="inferred from homology"/>
<comment type="pathway">
    <text evidence="1 8">Bacterial outer membrane biogenesis; LPS core biosynthesis.</text>
</comment>
<reference evidence="10 11" key="1">
    <citation type="submission" date="2018-01" db="EMBL/GenBank/DDBJ databases">
        <title>The draft genome of Hanstruepera neustonica JCM19743.</title>
        <authorList>
            <person name="He R.-H."/>
            <person name="Du Z.-J."/>
        </authorList>
    </citation>
    <scope>NUCLEOTIDE SEQUENCE [LARGE SCALE GENOMIC DNA]</scope>
    <source>
        <strain evidence="10 11">JCM19743</strain>
    </source>
</reference>
<dbReference type="AlphaFoldDB" id="A0A2K1E0Y9"/>
<comment type="caution">
    <text evidence="10">The sequence shown here is derived from an EMBL/GenBank/DDBJ whole genome shotgun (WGS) entry which is preliminary data.</text>
</comment>
<feature type="domain" description="3-deoxy-D-manno-octulosonic-acid transferase N-terminal" evidence="9">
    <location>
        <begin position="44"/>
        <end position="215"/>
    </location>
</feature>
<keyword evidence="4 8" id="KW-0808">Transferase</keyword>
<dbReference type="SUPFAM" id="SSF53756">
    <property type="entry name" value="UDP-Glycosyltransferase/glycogen phosphorylase"/>
    <property type="match status" value="1"/>
</dbReference>
<dbReference type="Proteomes" id="UP000236641">
    <property type="component" value="Unassembled WGS sequence"/>
</dbReference>
<comment type="similarity">
    <text evidence="8">Belongs to the glycosyltransferase group 1 family.</text>
</comment>
<dbReference type="InterPro" id="IPR038107">
    <property type="entry name" value="Glycos_transf_N_sf"/>
</dbReference>
<evidence type="ECO:0000256" key="4">
    <source>
        <dbReference type="ARBA" id="ARBA00022679"/>
    </source>
</evidence>
<dbReference type="PANTHER" id="PTHR42755">
    <property type="entry name" value="3-DEOXY-MANNO-OCTULOSONATE CYTIDYLYLTRANSFERASE"/>
    <property type="match status" value="1"/>
</dbReference>
<organism evidence="10 11">
    <name type="scientific">Hanstruepera neustonica</name>
    <dbReference type="NCBI Taxonomy" id="1445657"/>
    <lineage>
        <taxon>Bacteria</taxon>
        <taxon>Pseudomonadati</taxon>
        <taxon>Bacteroidota</taxon>
        <taxon>Flavobacteriia</taxon>
        <taxon>Flavobacteriales</taxon>
        <taxon>Flavobacteriaceae</taxon>
        <taxon>Hanstruepera</taxon>
    </lineage>
</organism>
<comment type="subcellular location">
    <subcellularLocation>
        <location evidence="8">Cell membrane</location>
    </subcellularLocation>
</comment>
<accession>A0A2K1E0Y9</accession>
<keyword evidence="11" id="KW-1185">Reference proteome</keyword>
<keyword evidence="8" id="KW-0812">Transmembrane</keyword>
<gene>
    <name evidence="10" type="ORF">C1T31_06405</name>
</gene>
<name>A0A2K1E0Y9_9FLAO</name>
<keyword evidence="8" id="KW-0472">Membrane</keyword>
<keyword evidence="8" id="KW-0448">Lipopolysaccharide biosynthesis</keyword>
<evidence type="ECO:0000256" key="5">
    <source>
        <dbReference type="ARBA" id="ARBA00031445"/>
    </source>
</evidence>